<sequence length="1113" mass="128177">MYVVPKTEVQNKFDNFQQIDMRYLRKLISSLPNKTGSDGIPTNIIKTSFEVIGNRFLDVINSSLQTGNFPNTWKSSLVSPVPKVVNSILAEQHRPINSLPIPEKILEITVKEQLVNYCNTNNIIIPVQSGFREAHSCASALQCILEEWVREIDDNKIVLAVFLDFKRAFETVDRKLLLLKLEGLGIGGTSGSKSLLAKGFKEYNNLPNEIKYTDGSIKSFTRQCTKFYNVITNLNLSFGDLKIREVSYLPDPCPLPEQIKRRALIEKEKLIYSPFSGVGGIVYDKDAVYIELGTNHNQNRREDSEVSNMVTNLLDTKEGLDVKMQQSELQLFTGAVKITAKDLENIDDNKGSIQLYEKTVKNKEESELEVELNQLRKLQEEKIHDSGRIRRKVVFGNDIEDFENNSNDSEDNEDENEISIQNGESSSYLSELLDSQNSDSDSENEINIDENNSDDEESISDSGSESFLNEYQDDDNDEIRWKENLAKKAQEEFFARRHSNKNVMRLVYEREKTYRGIFQCKRFPATTDIDNNDKSNDDTEEIGGLFKKVSINQQRKNVNKDSMNIFESSLMLPWNTPTKDWSEAENKDLIMNCFVTGKWKESEDAAELLKLDDAEDLSDANSEAFGDFEDLETGEKHTAKTKSTELQGTKRKRSNSEKDELADKELLAEKKRSLKEKFDTEYDGNDKANYYDDLKMSAEKQAQLNKTVFENMPDDLRVQLEGFRPGMYIRMEFENVPAEFVTNFDPTYPFVIGSLNYGEENIGYVNVKLKKHRWYRWRRFQTIPLYSKLEDDMKYRYLKYTPEHLACNAHFFGPITPQGTGFIALQAVEANQEVIKKIGFRIAATGSVQEVDKSTQILKKLKLVGYPMKIYKKTAFIKGMFNSALEVAKFEGTRVKTVSGIRGQIKKAVSKPEGCFRATFEDKILLSGMYENIVFCRTWSRVDVPEFYNPVVTLLLPLDKKNTWRGVRTAGEIKRENGLRNPAEINSLYTDFEEQLLEAPIQRNPKPAKPLIIPQKLQRALPYRDKPKQGVKFSDKKTPISRVAVIREPYEQKVSTMMKMIKTAYSKKQEKLKQETKERLEKHRQEVASYEANKEKKLKQKKKIHFKNKQMKQ</sequence>
<feature type="domain" description="Ribosome biogenesis protein BMS1/TSR1 C-terminal" evidence="2">
    <location>
        <begin position="657"/>
        <end position="942"/>
    </location>
</feature>
<protein>
    <recommendedName>
        <fullName evidence="2">Ribosome biogenesis protein BMS1/TSR1 C-terminal domain-containing protein</fullName>
    </recommendedName>
</protein>
<feature type="compositionally biased region" description="Low complexity" evidence="1">
    <location>
        <begin position="430"/>
        <end position="439"/>
    </location>
</feature>
<dbReference type="Proteomes" id="UP001162164">
    <property type="component" value="Unassembled WGS sequence"/>
</dbReference>
<evidence type="ECO:0000256" key="1">
    <source>
        <dbReference type="SAM" id="MobiDB-lite"/>
    </source>
</evidence>
<comment type="caution">
    <text evidence="3">The sequence shown here is derived from an EMBL/GenBank/DDBJ whole genome shotgun (WGS) entry which is preliminary data.</text>
</comment>
<keyword evidence="4" id="KW-1185">Reference proteome</keyword>
<dbReference type="EMBL" id="JAPWTJ010000256">
    <property type="protein sequence ID" value="KAJ8980502.1"/>
    <property type="molecule type" value="Genomic_DNA"/>
</dbReference>
<proteinExistence type="predicted"/>
<feature type="region of interest" description="Disordered" evidence="1">
    <location>
        <begin position="1067"/>
        <end position="1113"/>
    </location>
</feature>
<evidence type="ECO:0000313" key="4">
    <source>
        <dbReference type="Proteomes" id="UP001162164"/>
    </source>
</evidence>
<dbReference type="Pfam" id="PF04950">
    <property type="entry name" value="RIBIOP_C"/>
    <property type="match status" value="1"/>
</dbReference>
<gene>
    <name evidence="3" type="ORF">NQ317_005685</name>
</gene>
<feature type="compositionally biased region" description="Acidic residues" evidence="1">
    <location>
        <begin position="440"/>
        <end position="459"/>
    </location>
</feature>
<feature type="compositionally biased region" description="Basic and acidic residues" evidence="1">
    <location>
        <begin position="1067"/>
        <end position="1086"/>
    </location>
</feature>
<evidence type="ECO:0000313" key="3">
    <source>
        <dbReference type="EMBL" id="KAJ8980502.1"/>
    </source>
</evidence>
<accession>A0ABQ9JRG6</accession>
<evidence type="ECO:0000259" key="2">
    <source>
        <dbReference type="SMART" id="SM01362"/>
    </source>
</evidence>
<feature type="compositionally biased region" description="Basic residues" evidence="1">
    <location>
        <begin position="1096"/>
        <end position="1113"/>
    </location>
</feature>
<feature type="region of interest" description="Disordered" evidence="1">
    <location>
        <begin position="430"/>
        <end position="475"/>
    </location>
</feature>
<dbReference type="InterPro" id="IPR007034">
    <property type="entry name" value="BMS1_TSR1_C"/>
</dbReference>
<organism evidence="3 4">
    <name type="scientific">Molorchus minor</name>
    <dbReference type="NCBI Taxonomy" id="1323400"/>
    <lineage>
        <taxon>Eukaryota</taxon>
        <taxon>Metazoa</taxon>
        <taxon>Ecdysozoa</taxon>
        <taxon>Arthropoda</taxon>
        <taxon>Hexapoda</taxon>
        <taxon>Insecta</taxon>
        <taxon>Pterygota</taxon>
        <taxon>Neoptera</taxon>
        <taxon>Endopterygota</taxon>
        <taxon>Coleoptera</taxon>
        <taxon>Polyphaga</taxon>
        <taxon>Cucujiformia</taxon>
        <taxon>Chrysomeloidea</taxon>
        <taxon>Cerambycidae</taxon>
        <taxon>Lamiinae</taxon>
        <taxon>Monochamini</taxon>
        <taxon>Molorchus</taxon>
    </lineage>
</organism>
<name>A0ABQ9JRG6_9CUCU</name>
<dbReference type="PANTHER" id="PTHR12858">
    <property type="entry name" value="RIBOSOME BIOGENESIS PROTEIN"/>
    <property type="match status" value="1"/>
</dbReference>
<dbReference type="InterPro" id="IPR039761">
    <property type="entry name" value="Bms1/Tsr1"/>
</dbReference>
<reference evidence="3" key="1">
    <citation type="journal article" date="2023" name="Insect Mol. Biol.">
        <title>Genome sequencing provides insights into the evolution of gene families encoding plant cell wall-degrading enzymes in longhorned beetles.</title>
        <authorList>
            <person name="Shin N.R."/>
            <person name="Okamura Y."/>
            <person name="Kirsch R."/>
            <person name="Pauchet Y."/>
        </authorList>
    </citation>
    <scope>NUCLEOTIDE SEQUENCE</scope>
    <source>
        <strain evidence="3">MMC_N1</strain>
    </source>
</reference>
<dbReference type="PANTHER" id="PTHR12858:SF2">
    <property type="entry name" value="RIBOSOME BIOGENESIS PROTEIN BMS1 HOMOLOG"/>
    <property type="match status" value="1"/>
</dbReference>
<feature type="region of interest" description="Disordered" evidence="1">
    <location>
        <begin position="626"/>
        <end position="660"/>
    </location>
</feature>
<dbReference type="SMART" id="SM01362">
    <property type="entry name" value="DUF663"/>
    <property type="match status" value="1"/>
</dbReference>